<dbReference type="InterPro" id="IPR000182">
    <property type="entry name" value="GNAT_dom"/>
</dbReference>
<sequence length="101" mass="12024">MVKDKVNGKIIGLVNFYDWNKEKQTASRGTLIDPEFQNQGFGKAAILKSNEYVFKDMGLKRIELYVEADNHRSRHITEKLGYKFDRYDPVKKRYYYYMEAV</sequence>
<dbReference type="Proteomes" id="UP000034181">
    <property type="component" value="Unassembled WGS sequence"/>
</dbReference>
<gene>
    <name evidence="2" type="ORF">US96_C0010G0018</name>
</gene>
<dbReference type="EMBL" id="LBUZ01000010">
    <property type="protein sequence ID" value="KKQ75502.1"/>
    <property type="molecule type" value="Genomic_DNA"/>
</dbReference>
<dbReference type="AlphaFoldDB" id="A0A0G0K9G4"/>
<dbReference type="PANTHER" id="PTHR43415">
    <property type="entry name" value="SPERMIDINE N(1)-ACETYLTRANSFERASE"/>
    <property type="match status" value="1"/>
</dbReference>
<organism evidence="2 3">
    <name type="scientific">Candidatus Woesebacteria bacterium GW2011_GWB1_38_5b</name>
    <dbReference type="NCBI Taxonomy" id="1618569"/>
    <lineage>
        <taxon>Bacteria</taxon>
        <taxon>Candidatus Woeseibacteriota</taxon>
    </lineage>
</organism>
<dbReference type="Gene3D" id="3.40.630.30">
    <property type="match status" value="1"/>
</dbReference>
<protein>
    <submittedName>
        <fullName evidence="2">GCN5-related N-acetyltransferase</fullName>
    </submittedName>
</protein>
<keyword evidence="2" id="KW-0808">Transferase</keyword>
<dbReference type="GO" id="GO:0016747">
    <property type="term" value="F:acyltransferase activity, transferring groups other than amino-acyl groups"/>
    <property type="evidence" value="ECO:0007669"/>
    <property type="project" value="InterPro"/>
</dbReference>
<reference evidence="2 3" key="1">
    <citation type="journal article" date="2015" name="Nature">
        <title>rRNA introns, odd ribosomes, and small enigmatic genomes across a large radiation of phyla.</title>
        <authorList>
            <person name="Brown C.T."/>
            <person name="Hug L.A."/>
            <person name="Thomas B.C."/>
            <person name="Sharon I."/>
            <person name="Castelle C.J."/>
            <person name="Singh A."/>
            <person name="Wilkins M.J."/>
            <person name="Williams K.H."/>
            <person name="Banfield J.F."/>
        </authorList>
    </citation>
    <scope>NUCLEOTIDE SEQUENCE [LARGE SCALE GENOMIC DNA]</scope>
</reference>
<evidence type="ECO:0000313" key="3">
    <source>
        <dbReference type="Proteomes" id="UP000034181"/>
    </source>
</evidence>
<accession>A0A0G0K9G4</accession>
<evidence type="ECO:0000313" key="2">
    <source>
        <dbReference type="EMBL" id="KKQ75502.1"/>
    </source>
</evidence>
<dbReference type="InterPro" id="IPR016181">
    <property type="entry name" value="Acyl_CoA_acyltransferase"/>
</dbReference>
<dbReference type="PANTHER" id="PTHR43415:SF3">
    <property type="entry name" value="GNAT-FAMILY ACETYLTRANSFERASE"/>
    <property type="match status" value="1"/>
</dbReference>
<comment type="caution">
    <text evidence="2">The sequence shown here is derived from an EMBL/GenBank/DDBJ whole genome shotgun (WGS) entry which is preliminary data.</text>
</comment>
<name>A0A0G0K9G4_9BACT</name>
<dbReference type="PROSITE" id="PS51186">
    <property type="entry name" value="GNAT"/>
    <property type="match status" value="1"/>
</dbReference>
<dbReference type="SUPFAM" id="SSF55729">
    <property type="entry name" value="Acyl-CoA N-acyltransferases (Nat)"/>
    <property type="match status" value="1"/>
</dbReference>
<dbReference type="Pfam" id="PF13302">
    <property type="entry name" value="Acetyltransf_3"/>
    <property type="match status" value="1"/>
</dbReference>
<feature type="domain" description="N-acetyltransferase" evidence="1">
    <location>
        <begin position="1"/>
        <end position="101"/>
    </location>
</feature>
<evidence type="ECO:0000259" key="1">
    <source>
        <dbReference type="PROSITE" id="PS51186"/>
    </source>
</evidence>
<proteinExistence type="predicted"/>
<dbReference type="CDD" id="cd04301">
    <property type="entry name" value="NAT_SF"/>
    <property type="match status" value="1"/>
</dbReference>